<feature type="region of interest" description="Disordered" evidence="1">
    <location>
        <begin position="103"/>
        <end position="132"/>
    </location>
</feature>
<protein>
    <submittedName>
        <fullName evidence="2">Uncharacterized protein</fullName>
    </submittedName>
</protein>
<dbReference type="GeneID" id="36324116"/>
<proteinExistence type="predicted"/>
<organism evidence="2 3">
    <name type="scientific">Postia placenta MAD-698-R-SB12</name>
    <dbReference type="NCBI Taxonomy" id="670580"/>
    <lineage>
        <taxon>Eukaryota</taxon>
        <taxon>Fungi</taxon>
        <taxon>Dikarya</taxon>
        <taxon>Basidiomycota</taxon>
        <taxon>Agaricomycotina</taxon>
        <taxon>Agaricomycetes</taxon>
        <taxon>Polyporales</taxon>
        <taxon>Adustoporiaceae</taxon>
        <taxon>Rhodonia</taxon>
    </lineage>
</organism>
<dbReference type="AlphaFoldDB" id="A0A1X6MZJ4"/>
<dbReference type="Proteomes" id="UP000194127">
    <property type="component" value="Unassembled WGS sequence"/>
</dbReference>
<dbReference type="OrthoDB" id="10299990at2759"/>
<feature type="compositionally biased region" description="Polar residues" evidence="1">
    <location>
        <begin position="103"/>
        <end position="124"/>
    </location>
</feature>
<dbReference type="EMBL" id="KZ110598">
    <property type="protein sequence ID" value="OSX61670.1"/>
    <property type="molecule type" value="Genomic_DNA"/>
</dbReference>
<accession>A0A1X6MZJ4</accession>
<sequence length="305" mass="33157">MSRLVRIVPAVPPILAFHKFGNVKTKLVDAESEDMILQARTSLYPFIGGECHICGVLHHCSRLEELRESTHNSQSKLRPVVKQPFVCGTDKNAVTHKAAQVAQHNNSSHQHTQPGGTFASSQVQYRPGPNAIPLEAERSQRNNASARYKGQTMEPGEKQCLQQMNAPCIIRLNRNSSTSAYNLQTSLPLGETTQPTNTESIELSLAGEGDLPSPPLHLRNAIAPPDIRRSQATPPNASQSCSAISHPLPLPSLPSALIAYVPNGHAACPTYLPHVRTERQAVLLGLVPLEYSRPEPPTSRTPQGP</sequence>
<evidence type="ECO:0000313" key="2">
    <source>
        <dbReference type="EMBL" id="OSX61670.1"/>
    </source>
</evidence>
<reference evidence="2 3" key="1">
    <citation type="submission" date="2017-04" db="EMBL/GenBank/DDBJ databases">
        <title>Genome Sequence of the Model Brown-Rot Fungus Postia placenta SB12.</title>
        <authorList>
            <consortium name="DOE Joint Genome Institute"/>
            <person name="Gaskell J."/>
            <person name="Kersten P."/>
            <person name="Larrondo L.F."/>
            <person name="Canessa P."/>
            <person name="Martinez D."/>
            <person name="Hibbett D."/>
            <person name="Schmoll M."/>
            <person name="Kubicek C.P."/>
            <person name="Martinez A.T."/>
            <person name="Yadav J."/>
            <person name="Master E."/>
            <person name="Magnuson J.K."/>
            <person name="James T."/>
            <person name="Yaver D."/>
            <person name="Berka R."/>
            <person name="Labutti K."/>
            <person name="Lipzen A."/>
            <person name="Aerts A."/>
            <person name="Barry K."/>
            <person name="Henrissat B."/>
            <person name="Blanchette R."/>
            <person name="Grigoriev I."/>
            <person name="Cullen D."/>
        </authorList>
    </citation>
    <scope>NUCLEOTIDE SEQUENCE [LARGE SCALE GENOMIC DNA]</scope>
    <source>
        <strain evidence="2 3">MAD-698-R-SB12</strain>
    </source>
</reference>
<evidence type="ECO:0000313" key="3">
    <source>
        <dbReference type="Proteomes" id="UP000194127"/>
    </source>
</evidence>
<gene>
    <name evidence="2" type="ORF">POSPLADRAFT_1046959</name>
</gene>
<keyword evidence="3" id="KW-1185">Reference proteome</keyword>
<evidence type="ECO:0000256" key="1">
    <source>
        <dbReference type="SAM" id="MobiDB-lite"/>
    </source>
</evidence>
<name>A0A1X6MZJ4_9APHY</name>
<dbReference type="RefSeq" id="XP_024338464.1">
    <property type="nucleotide sequence ID" value="XM_024479166.1"/>
</dbReference>